<gene>
    <name evidence="5" type="ORF">GBAR_LOCUS20678</name>
</gene>
<dbReference type="Gene3D" id="2.60.40.10">
    <property type="entry name" value="Immunoglobulins"/>
    <property type="match status" value="2"/>
</dbReference>
<dbReference type="InterPro" id="IPR036612">
    <property type="entry name" value="KH_dom_type_1_sf"/>
</dbReference>
<dbReference type="Pfam" id="PF00567">
    <property type="entry name" value="TUDOR"/>
    <property type="match status" value="1"/>
</dbReference>
<dbReference type="GO" id="GO:0030719">
    <property type="term" value="P:P granule organization"/>
    <property type="evidence" value="ECO:0007669"/>
    <property type="project" value="TreeGrafter"/>
</dbReference>
<name>A0AA35X3X9_GEOBA</name>
<dbReference type="SMART" id="SM00322">
    <property type="entry name" value="KH"/>
    <property type="match status" value="2"/>
</dbReference>
<dbReference type="Pfam" id="PF00013">
    <property type="entry name" value="KH_1"/>
    <property type="match status" value="2"/>
</dbReference>
<feature type="non-terminal residue" evidence="5">
    <location>
        <position position="1"/>
    </location>
</feature>
<keyword evidence="3" id="KW-0472">Membrane</keyword>
<evidence type="ECO:0000313" key="6">
    <source>
        <dbReference type="Proteomes" id="UP001174909"/>
    </source>
</evidence>
<dbReference type="InterPro" id="IPR004087">
    <property type="entry name" value="KH_dom"/>
</dbReference>
<dbReference type="Proteomes" id="UP001174909">
    <property type="component" value="Unassembled WGS sequence"/>
</dbReference>
<evidence type="ECO:0000313" key="5">
    <source>
        <dbReference type="EMBL" id="CAI8036912.1"/>
    </source>
</evidence>
<organism evidence="5 6">
    <name type="scientific">Geodia barretti</name>
    <name type="common">Barrett's horny sponge</name>
    <dbReference type="NCBI Taxonomy" id="519541"/>
    <lineage>
        <taxon>Eukaryota</taxon>
        <taxon>Metazoa</taxon>
        <taxon>Porifera</taxon>
        <taxon>Demospongiae</taxon>
        <taxon>Heteroscleromorpha</taxon>
        <taxon>Tetractinellida</taxon>
        <taxon>Astrophorina</taxon>
        <taxon>Geodiidae</taxon>
        <taxon>Geodia</taxon>
    </lineage>
</organism>
<dbReference type="Pfam" id="PF16561">
    <property type="entry name" value="AMPK1_CBM"/>
    <property type="match status" value="2"/>
</dbReference>
<dbReference type="Gene3D" id="3.30.1370.10">
    <property type="entry name" value="K Homology domain, type 1"/>
    <property type="match status" value="2"/>
</dbReference>
<dbReference type="CDD" id="cd00105">
    <property type="entry name" value="KH-I"/>
    <property type="match status" value="1"/>
</dbReference>
<dbReference type="SMART" id="SM00333">
    <property type="entry name" value="TUDOR"/>
    <property type="match status" value="1"/>
</dbReference>
<dbReference type="PROSITE" id="PS50084">
    <property type="entry name" value="KH_TYPE_1"/>
    <property type="match status" value="2"/>
</dbReference>
<proteinExistence type="predicted"/>
<evidence type="ECO:0000256" key="3">
    <source>
        <dbReference type="SAM" id="Phobius"/>
    </source>
</evidence>
<dbReference type="AlphaFoldDB" id="A0AA35X3X9"/>
<dbReference type="GO" id="GO:0007283">
    <property type="term" value="P:spermatogenesis"/>
    <property type="evidence" value="ECO:0007669"/>
    <property type="project" value="TreeGrafter"/>
</dbReference>
<dbReference type="InterPro" id="IPR050621">
    <property type="entry name" value="Tudor_domain_containing"/>
</dbReference>
<sequence>GVAHTWFAVSFAGYSYCRVAVLSPSTRCAAFVSALLRSSTRAARAPSFTHACSWIAAAALLACGQEVQRESQSSEMKMAWRGYQYMLGMVLLVPTAIVVTMLWAWRRIRGARGAMLEGGPARQLRQGTSEEFTIPAEAVGYVIGRQGQRVREMERTSGARIRFKDQQDNEDKIVVISGSTEAVKTASERVKECVMKVEEKETDVSVGVPVPVYAIGRLIGRGGANIRAIQRESGAKVNVPSDGSEGTVECEVVGSAVEIDRAVALIQESIQQSELSRRRKAVHSRQKTRKPATTPPVEEIQLVYSQLPLSNDFFPAFVSAVDRDGTIWLQRVDGSDSAHLDQLVDTMTNDYSKLGPEELLPGEIVEGGVVAAPFPHDQNWYRARVVGVADSTLQLLFLDFGDKASVEVAMVKSLRPQYYRLPVQAIPCRLSRIQPTGGSWSDKAIELLDSLSLCATWKVVMVMVEVKGEERSEIKIVDTTTDKDIDVAEQLVEEGMAEWSMERPLGDGEDSPDSKVPVTLEWVDGRSVSVAGSFSEWEPVPLSRTSSGVYQGNLSLPSEGCFQYKFVVDGKWTYNPNQPTVDDGYGGYNNVLNTRTLSLEWNTNSEVCVAGTFSNWQPVPMTKKDGGSYLSTLDLPLESSFEYKFVVDGQWKHKDDMPVVNDPFGGHNNILSTGSPPP</sequence>
<dbReference type="EMBL" id="CASHTH010002907">
    <property type="protein sequence ID" value="CAI8036912.1"/>
    <property type="molecule type" value="Genomic_DNA"/>
</dbReference>
<accession>A0AA35X3X9</accession>
<keyword evidence="6" id="KW-1185">Reference proteome</keyword>
<dbReference type="InterPro" id="IPR014756">
    <property type="entry name" value="Ig_E-set"/>
</dbReference>
<reference evidence="5" key="1">
    <citation type="submission" date="2023-03" db="EMBL/GenBank/DDBJ databases">
        <authorList>
            <person name="Steffen K."/>
            <person name="Cardenas P."/>
        </authorList>
    </citation>
    <scope>NUCLEOTIDE SEQUENCE</scope>
</reference>
<evidence type="ECO:0000256" key="2">
    <source>
        <dbReference type="PROSITE-ProRule" id="PRU00117"/>
    </source>
</evidence>
<keyword evidence="3" id="KW-1133">Transmembrane helix</keyword>
<dbReference type="InterPro" id="IPR004088">
    <property type="entry name" value="KH_dom_type_1"/>
</dbReference>
<evidence type="ECO:0000256" key="1">
    <source>
        <dbReference type="ARBA" id="ARBA00025180"/>
    </source>
</evidence>
<dbReference type="InterPro" id="IPR013783">
    <property type="entry name" value="Ig-like_fold"/>
</dbReference>
<dbReference type="GO" id="GO:0003723">
    <property type="term" value="F:RNA binding"/>
    <property type="evidence" value="ECO:0007669"/>
    <property type="project" value="UniProtKB-UniRule"/>
</dbReference>
<dbReference type="CDD" id="cd02859">
    <property type="entry name" value="E_set_AMPKbeta_like_N"/>
    <property type="match status" value="2"/>
</dbReference>
<keyword evidence="3" id="KW-0812">Transmembrane</keyword>
<feature type="domain" description="Tudor" evidence="4">
    <location>
        <begin position="363"/>
        <end position="421"/>
    </location>
</feature>
<dbReference type="InterPro" id="IPR002999">
    <property type="entry name" value="Tudor"/>
</dbReference>
<dbReference type="SUPFAM" id="SSF54791">
    <property type="entry name" value="Eukaryotic type KH-domain (KH-domain type I)"/>
    <property type="match status" value="2"/>
</dbReference>
<dbReference type="GO" id="GO:0043186">
    <property type="term" value="C:P granule"/>
    <property type="evidence" value="ECO:0007669"/>
    <property type="project" value="TreeGrafter"/>
</dbReference>
<protein>
    <submittedName>
        <fullName evidence="5">Tudor and KH domain-containing protein</fullName>
    </submittedName>
</protein>
<comment type="function">
    <text evidence="1">Non-catalytic subunit of AMP-activated protein kinase (AMPK), an energy sensor protein kinase that plays a key role in regulating cellular energy metabolism. In response to reduction of intracellular ATP levels, AMPK activates energy-producing pathways and inhibits energy-consuming processes: inhibits protein, carbohydrate and lipid biosynthesis, as well as cell growth and proliferation. AMPK acts via direct phosphorylation of metabolic enzymes, and by longer-term effects via phosphorylation of transcription regulators. Also acts as a regulator of cellular polarity by remodeling the actin cytoskeleton; probably by indirectly activating myosin. Beta non-catalytic subunit acts as a scaffold on which the AMPK complex assembles, via its C-terminus that bridges alpha (PRKAA1 or PRKAA2) and gamma subunits (PRKAG1, PRKAG2 or PRKAG3).</text>
</comment>
<feature type="transmembrane region" description="Helical" evidence="3">
    <location>
        <begin position="85"/>
        <end position="105"/>
    </location>
</feature>
<dbReference type="InterPro" id="IPR032640">
    <property type="entry name" value="AMPK1_CBM"/>
</dbReference>
<dbReference type="Gene3D" id="2.40.50.90">
    <property type="match status" value="1"/>
</dbReference>
<dbReference type="InterPro" id="IPR035437">
    <property type="entry name" value="SNase_OB-fold_sf"/>
</dbReference>
<dbReference type="PANTHER" id="PTHR22948">
    <property type="entry name" value="TUDOR DOMAIN CONTAINING PROTEIN"/>
    <property type="match status" value="1"/>
</dbReference>
<dbReference type="SUPFAM" id="SSF81296">
    <property type="entry name" value="E set domains"/>
    <property type="match status" value="2"/>
</dbReference>
<dbReference type="PANTHER" id="PTHR22948:SF29">
    <property type="entry name" value="FI02030P-RELATED"/>
    <property type="match status" value="1"/>
</dbReference>
<comment type="caution">
    <text evidence="5">The sequence shown here is derived from an EMBL/GenBank/DDBJ whole genome shotgun (WGS) entry which is preliminary data.</text>
</comment>
<dbReference type="SUPFAM" id="SSF63748">
    <property type="entry name" value="Tudor/PWWP/MBT"/>
    <property type="match status" value="1"/>
</dbReference>
<dbReference type="PROSITE" id="PS50304">
    <property type="entry name" value="TUDOR"/>
    <property type="match status" value="1"/>
</dbReference>
<keyword evidence="2" id="KW-0694">RNA-binding</keyword>
<dbReference type="Gene3D" id="2.30.30.140">
    <property type="match status" value="1"/>
</dbReference>
<evidence type="ECO:0000259" key="4">
    <source>
        <dbReference type="PROSITE" id="PS50304"/>
    </source>
</evidence>
<dbReference type="GO" id="GO:0005739">
    <property type="term" value="C:mitochondrion"/>
    <property type="evidence" value="ECO:0007669"/>
    <property type="project" value="UniProtKB-ARBA"/>
</dbReference>